<feature type="domain" description="FAD-binding PCMH-type" evidence="17">
    <location>
        <begin position="27"/>
        <end position="193"/>
    </location>
</feature>
<keyword evidence="10 16" id="KW-0133">Cell shape</keyword>
<feature type="active site" description="Proton donor" evidence="16">
    <location>
        <position position="222"/>
    </location>
</feature>
<comment type="catalytic activity">
    <reaction evidence="15 16">
        <text>UDP-N-acetyl-alpha-D-muramate + NADP(+) = UDP-N-acetyl-3-O-(1-carboxyvinyl)-alpha-D-glucosamine + NADPH + H(+)</text>
        <dbReference type="Rhea" id="RHEA:12248"/>
        <dbReference type="ChEBI" id="CHEBI:15378"/>
        <dbReference type="ChEBI" id="CHEBI:57783"/>
        <dbReference type="ChEBI" id="CHEBI:58349"/>
        <dbReference type="ChEBI" id="CHEBI:68483"/>
        <dbReference type="ChEBI" id="CHEBI:70757"/>
        <dbReference type="EC" id="1.3.1.98"/>
    </reaction>
</comment>
<keyword evidence="12 16" id="KW-0560">Oxidoreductase</keyword>
<dbReference type="Pfam" id="PF02873">
    <property type="entry name" value="MurB_C"/>
    <property type="match status" value="1"/>
</dbReference>
<evidence type="ECO:0000256" key="8">
    <source>
        <dbReference type="ARBA" id="ARBA00022827"/>
    </source>
</evidence>
<dbReference type="HAMAP" id="MF_00037">
    <property type="entry name" value="MurB"/>
    <property type="match status" value="1"/>
</dbReference>
<comment type="cofactor">
    <cofactor evidence="1 16">
        <name>FAD</name>
        <dbReference type="ChEBI" id="CHEBI:57692"/>
    </cofactor>
</comment>
<proteinExistence type="inferred from homology"/>
<dbReference type="GO" id="GO:0071555">
    <property type="term" value="P:cell wall organization"/>
    <property type="evidence" value="ECO:0007669"/>
    <property type="project" value="UniProtKB-KW"/>
</dbReference>
<dbReference type="InterPro" id="IPR036318">
    <property type="entry name" value="FAD-bd_PCMH-like_sf"/>
</dbReference>
<dbReference type="InterPro" id="IPR016166">
    <property type="entry name" value="FAD-bd_PCMH"/>
</dbReference>
<dbReference type="Gene3D" id="3.90.78.10">
    <property type="entry name" value="UDP-N-acetylenolpyruvoylglucosamine reductase, C-terminal domain"/>
    <property type="match status" value="1"/>
</dbReference>
<dbReference type="NCBIfam" id="NF010480">
    <property type="entry name" value="PRK13905.1"/>
    <property type="match status" value="1"/>
</dbReference>
<dbReference type="GO" id="GO:0008762">
    <property type="term" value="F:UDP-N-acetylmuramate dehydrogenase activity"/>
    <property type="evidence" value="ECO:0007669"/>
    <property type="project" value="UniProtKB-UniRule"/>
</dbReference>
<comment type="similarity">
    <text evidence="16">Belongs to the MurB family.</text>
</comment>
<keyword evidence="5 16" id="KW-0963">Cytoplasm</keyword>
<keyword evidence="14 16" id="KW-0961">Cell wall biogenesis/degradation</keyword>
<evidence type="ECO:0000256" key="1">
    <source>
        <dbReference type="ARBA" id="ARBA00001974"/>
    </source>
</evidence>
<reference evidence="18 19" key="1">
    <citation type="submission" date="2007-09" db="EMBL/GenBank/DDBJ databases">
        <title>Draft genome sequence of Peptostreptococcus micros (ATCC 33270).</title>
        <authorList>
            <person name="Sudarsanam P."/>
            <person name="Ley R."/>
            <person name="Guruge J."/>
            <person name="Turnbaugh P.J."/>
            <person name="Mahowald M."/>
            <person name="Liep D."/>
            <person name="Gordon J."/>
        </authorList>
    </citation>
    <scope>NUCLEOTIDE SEQUENCE [LARGE SCALE GENOMIC DNA]</scope>
    <source>
        <strain evidence="18 19">ATCC 33270</strain>
    </source>
</reference>
<dbReference type="InterPro" id="IPR011601">
    <property type="entry name" value="MurB_C"/>
</dbReference>
<dbReference type="HOGENOM" id="CLU_035304_1_1_9"/>
<dbReference type="AlphaFoldDB" id="A8SNK2"/>
<dbReference type="GO" id="GO:0005829">
    <property type="term" value="C:cytosol"/>
    <property type="evidence" value="ECO:0007669"/>
    <property type="project" value="TreeGrafter"/>
</dbReference>
<organism evidence="18 19">
    <name type="scientific">Parvimonas micra ATCC 33270</name>
    <dbReference type="NCBI Taxonomy" id="411465"/>
    <lineage>
        <taxon>Bacteria</taxon>
        <taxon>Bacillati</taxon>
        <taxon>Bacillota</taxon>
        <taxon>Tissierellia</taxon>
        <taxon>Tissierellales</taxon>
        <taxon>Peptoniphilaceae</taxon>
        <taxon>Parvimonas</taxon>
    </lineage>
</organism>
<dbReference type="EC" id="1.3.1.98" evidence="16"/>
<evidence type="ECO:0000256" key="16">
    <source>
        <dbReference type="HAMAP-Rule" id="MF_00037"/>
    </source>
</evidence>
<feature type="active site" evidence="16">
    <location>
        <position position="172"/>
    </location>
</feature>
<comment type="subcellular location">
    <subcellularLocation>
        <location evidence="3 16">Cytoplasm</location>
    </subcellularLocation>
</comment>
<keyword evidence="9 16" id="KW-0521">NADP</keyword>
<evidence type="ECO:0000259" key="17">
    <source>
        <dbReference type="PROSITE" id="PS51387"/>
    </source>
</evidence>
<evidence type="ECO:0000256" key="7">
    <source>
        <dbReference type="ARBA" id="ARBA00022630"/>
    </source>
</evidence>
<dbReference type="InterPro" id="IPR003170">
    <property type="entry name" value="MurB"/>
</dbReference>
<dbReference type="Gene3D" id="3.30.465.10">
    <property type="match status" value="1"/>
</dbReference>
<dbReference type="SUPFAM" id="SSF56194">
    <property type="entry name" value="Uridine diphospho-N-Acetylenolpyruvylglucosamine reductase, MurB, C-terminal domain"/>
    <property type="match status" value="1"/>
</dbReference>
<dbReference type="eggNOG" id="COG0812">
    <property type="taxonomic scope" value="Bacteria"/>
</dbReference>
<evidence type="ECO:0000256" key="10">
    <source>
        <dbReference type="ARBA" id="ARBA00022960"/>
    </source>
</evidence>
<dbReference type="UniPathway" id="UPA00219"/>
<comment type="caution">
    <text evidence="18">The sequence shown here is derived from an EMBL/GenBank/DDBJ whole genome shotgun (WGS) entry which is preliminary data.</text>
</comment>
<evidence type="ECO:0000256" key="12">
    <source>
        <dbReference type="ARBA" id="ARBA00023002"/>
    </source>
</evidence>
<dbReference type="InterPro" id="IPR016167">
    <property type="entry name" value="FAD-bd_PCMH_sub1"/>
</dbReference>
<keyword evidence="6 16" id="KW-0132">Cell division</keyword>
<name>A8SNK2_9FIRM</name>
<dbReference type="PANTHER" id="PTHR21071:SF4">
    <property type="entry name" value="UDP-N-ACETYLENOLPYRUVOYLGLUCOSAMINE REDUCTASE"/>
    <property type="match status" value="1"/>
</dbReference>
<dbReference type="GO" id="GO:0051301">
    <property type="term" value="P:cell division"/>
    <property type="evidence" value="ECO:0007669"/>
    <property type="project" value="UniProtKB-KW"/>
</dbReference>
<dbReference type="GO" id="GO:0071949">
    <property type="term" value="F:FAD binding"/>
    <property type="evidence" value="ECO:0007669"/>
    <property type="project" value="InterPro"/>
</dbReference>
<evidence type="ECO:0000313" key="19">
    <source>
        <dbReference type="Proteomes" id="UP000003162"/>
    </source>
</evidence>
<sequence length="298" mass="33655">MVNMLFSKLNCIVRYDEPLKNHTTFKIGGNCIALIEPREVSDIVETIKICRENSIKFFVIGNGSNLLVPDEGYNGVIIKLKSEFSTIQVKDEYLIVNSGAKLSEVYTVAYENSLTGFEFASGIPGTIGGAIYMNAGAYGGEMKDIVESVEVLDLDNFELRELKNEELEFSYRKSIIQRKNYIVTTIKLKLQKGNKEEINAVYEDLRERRNSKQPLNFGSAGSTFKRPEGHFASKLIEDAGLKGYHINDAWVSEKHSGFVVNKGNASYKEVMELIEYVQKVVFEKFGVKLETEVRILKD</sequence>
<evidence type="ECO:0000256" key="6">
    <source>
        <dbReference type="ARBA" id="ARBA00022618"/>
    </source>
</evidence>
<dbReference type="GO" id="GO:0008360">
    <property type="term" value="P:regulation of cell shape"/>
    <property type="evidence" value="ECO:0007669"/>
    <property type="project" value="UniProtKB-KW"/>
</dbReference>
<dbReference type="Gene3D" id="3.30.43.10">
    <property type="entry name" value="Uridine Diphospho-n-acetylenolpyruvylglucosamine Reductase, domain 2"/>
    <property type="match status" value="1"/>
</dbReference>
<dbReference type="InterPro" id="IPR036635">
    <property type="entry name" value="MurB_C_sf"/>
</dbReference>
<protein>
    <recommendedName>
        <fullName evidence="16">UDP-N-acetylenolpyruvoylglucosamine reductase</fullName>
        <ecNumber evidence="16">1.3.1.98</ecNumber>
    </recommendedName>
    <alternativeName>
        <fullName evidence="16">UDP-N-acetylmuramate dehydrogenase</fullName>
    </alternativeName>
</protein>
<evidence type="ECO:0000256" key="11">
    <source>
        <dbReference type="ARBA" id="ARBA00022984"/>
    </source>
</evidence>
<reference evidence="18 19" key="2">
    <citation type="submission" date="2007-09" db="EMBL/GenBank/DDBJ databases">
        <authorList>
            <person name="Fulton L."/>
            <person name="Clifton S."/>
            <person name="Fulton B."/>
            <person name="Xu J."/>
            <person name="Minx P."/>
            <person name="Pepin K.H."/>
            <person name="Johnson M."/>
            <person name="Thiruvilangam P."/>
            <person name="Bhonagiri V."/>
            <person name="Nash W.E."/>
            <person name="Mardis E.R."/>
            <person name="Wilson R.K."/>
        </authorList>
    </citation>
    <scope>NUCLEOTIDE SEQUENCE [LARGE SCALE GENOMIC DNA]</scope>
    <source>
        <strain evidence="18 19">ATCC 33270</strain>
    </source>
</reference>
<dbReference type="GO" id="GO:0009252">
    <property type="term" value="P:peptidoglycan biosynthetic process"/>
    <property type="evidence" value="ECO:0007669"/>
    <property type="project" value="UniProtKB-UniRule"/>
</dbReference>
<evidence type="ECO:0000256" key="5">
    <source>
        <dbReference type="ARBA" id="ARBA00022490"/>
    </source>
</evidence>
<evidence type="ECO:0000256" key="14">
    <source>
        <dbReference type="ARBA" id="ARBA00023316"/>
    </source>
</evidence>
<keyword evidence="7 16" id="KW-0285">Flavoprotein</keyword>
<keyword evidence="13 16" id="KW-0131">Cell cycle</keyword>
<evidence type="ECO:0000256" key="15">
    <source>
        <dbReference type="ARBA" id="ARBA00048914"/>
    </source>
</evidence>
<gene>
    <name evidence="16 18" type="primary">murB</name>
    <name evidence="18" type="ORF">PEPMIC_01702</name>
</gene>
<keyword evidence="8 16" id="KW-0274">FAD</keyword>
<evidence type="ECO:0000256" key="3">
    <source>
        <dbReference type="ARBA" id="ARBA00004496"/>
    </source>
</evidence>
<evidence type="ECO:0000256" key="13">
    <source>
        <dbReference type="ARBA" id="ARBA00023306"/>
    </source>
</evidence>
<dbReference type="Pfam" id="PF01565">
    <property type="entry name" value="FAD_binding_4"/>
    <property type="match status" value="1"/>
</dbReference>
<feature type="active site" evidence="16">
    <location>
        <position position="292"/>
    </location>
</feature>
<dbReference type="NCBIfam" id="TIGR00179">
    <property type="entry name" value="murB"/>
    <property type="match status" value="1"/>
</dbReference>
<dbReference type="SUPFAM" id="SSF56176">
    <property type="entry name" value="FAD-binding/transporter-associated domain-like"/>
    <property type="match status" value="1"/>
</dbReference>
<evidence type="ECO:0000256" key="9">
    <source>
        <dbReference type="ARBA" id="ARBA00022857"/>
    </source>
</evidence>
<evidence type="ECO:0000313" key="18">
    <source>
        <dbReference type="EMBL" id="EDP23896.1"/>
    </source>
</evidence>
<evidence type="ECO:0000256" key="2">
    <source>
        <dbReference type="ARBA" id="ARBA00003921"/>
    </source>
</evidence>
<dbReference type="PROSITE" id="PS51387">
    <property type="entry name" value="FAD_PCMH"/>
    <property type="match status" value="1"/>
</dbReference>
<dbReference type="PANTHER" id="PTHR21071">
    <property type="entry name" value="UDP-N-ACETYLENOLPYRUVOYLGLUCOSAMINE REDUCTASE"/>
    <property type="match status" value="1"/>
</dbReference>
<comment type="pathway">
    <text evidence="4 16">Cell wall biogenesis; peptidoglycan biosynthesis.</text>
</comment>
<dbReference type="InterPro" id="IPR006094">
    <property type="entry name" value="Oxid_FAD_bind_N"/>
</dbReference>
<comment type="function">
    <text evidence="2 16">Cell wall formation.</text>
</comment>
<dbReference type="Proteomes" id="UP000003162">
    <property type="component" value="Unassembled WGS sequence"/>
</dbReference>
<accession>A8SNK2</accession>
<dbReference type="InterPro" id="IPR016169">
    <property type="entry name" value="FAD-bd_PCMH_sub2"/>
</dbReference>
<evidence type="ECO:0000256" key="4">
    <source>
        <dbReference type="ARBA" id="ARBA00004752"/>
    </source>
</evidence>
<dbReference type="EMBL" id="ABEE02000017">
    <property type="protein sequence ID" value="EDP23896.1"/>
    <property type="molecule type" value="Genomic_DNA"/>
</dbReference>
<keyword evidence="11 16" id="KW-0573">Peptidoglycan synthesis</keyword>